<accession>D4XGP7</accession>
<reference evidence="2" key="1">
    <citation type="submission" date="2010-03" db="EMBL/GenBank/DDBJ databases">
        <title>Complete sequence of Mobiluncus curtisii ATCC 43063.</title>
        <authorList>
            <person name="Muzny D."/>
            <person name="Qin X."/>
            <person name="Deng J."/>
            <person name="Jiang H."/>
            <person name="Liu Y."/>
            <person name="Qu J."/>
            <person name="Song X.-Z."/>
            <person name="Zhang L."/>
            <person name="Thornton R."/>
            <person name="Coyle M."/>
            <person name="Francisco L."/>
            <person name="Jackson L."/>
            <person name="Javaid M."/>
            <person name="Korchina V."/>
            <person name="Kovar C."/>
            <person name="Mata R."/>
            <person name="Mathew T."/>
            <person name="Ngo R."/>
            <person name="Nguyen L."/>
            <person name="Nguyen N."/>
            <person name="Okwuonu G."/>
            <person name="Ongeri F."/>
            <person name="Pham C."/>
            <person name="Simmons D."/>
            <person name="Wilczek-Boney K."/>
            <person name="Hale W."/>
            <person name="Jakkamsetti A."/>
            <person name="Pham P."/>
            <person name="Ruth R."/>
            <person name="San Lucas F."/>
            <person name="Warren J."/>
            <person name="Zhang J."/>
            <person name="Zhao Z."/>
            <person name="Zhou C."/>
            <person name="Zhu D."/>
            <person name="Lee S."/>
            <person name="Bess C."/>
            <person name="Blankenburg K."/>
            <person name="Forbes L."/>
            <person name="Fu Q."/>
            <person name="Gubbala S."/>
            <person name="Hirani K."/>
            <person name="Jayaseelan J.C."/>
            <person name="Lara F."/>
            <person name="Munidasa M."/>
            <person name="Palculict T."/>
            <person name="Patil S."/>
            <person name="Pu L.-L."/>
            <person name="Saada N."/>
            <person name="Tang L."/>
            <person name="Weissenberger G."/>
            <person name="Zhu Y."/>
            <person name="Hemphill L."/>
            <person name="Shang Y."/>
            <person name="Youmans B."/>
            <person name="Ayvaz T."/>
            <person name="Ross M."/>
            <person name="Santibanez J."/>
            <person name="Aqrawi P."/>
            <person name="Gross S."/>
            <person name="Joshi V."/>
            <person name="Fowler G."/>
            <person name="Nazareth L."/>
            <person name="Reid J."/>
            <person name="Worley K."/>
            <person name="Petrosino J."/>
            <person name="Highlander S."/>
            <person name="Gibbs R."/>
            <person name="Gibbs R."/>
        </authorList>
    </citation>
    <scope>NUCLEOTIDE SEQUENCE [LARGE SCALE GENOMIC DNA]</scope>
    <source>
        <strain evidence="2">ATCC 43553</strain>
    </source>
</reference>
<evidence type="ECO:0000313" key="1">
    <source>
        <dbReference type="EMBL" id="EFF73993.1"/>
    </source>
</evidence>
<dbReference type="RefSeq" id="WP_006220780.1">
    <property type="nucleotide sequence ID" value="NZ_GG770409.1"/>
</dbReference>
<evidence type="ECO:0000313" key="2">
    <source>
        <dbReference type="Proteomes" id="UP000004510"/>
    </source>
</evidence>
<name>D4XGP7_9BURK</name>
<dbReference type="HOGENOM" id="CLU_2679181_0_0_4"/>
<comment type="caution">
    <text evidence="1">The sequence shown here is derived from an EMBL/GenBank/DDBJ whole genome shotgun (WGS) entry which is preliminary data.</text>
</comment>
<protein>
    <submittedName>
        <fullName evidence="1">Uncharacterized protein</fullName>
    </submittedName>
</protein>
<dbReference type="Proteomes" id="UP000004510">
    <property type="component" value="Unassembled WGS sequence"/>
</dbReference>
<dbReference type="EMBL" id="ADMS01000106">
    <property type="protein sequence ID" value="EFF73993.1"/>
    <property type="molecule type" value="Genomic_DNA"/>
</dbReference>
<organism evidence="1 2">
    <name type="scientific">Achromobacter piechaudii ATCC 43553</name>
    <dbReference type="NCBI Taxonomy" id="742159"/>
    <lineage>
        <taxon>Bacteria</taxon>
        <taxon>Pseudomonadati</taxon>
        <taxon>Pseudomonadota</taxon>
        <taxon>Betaproteobacteria</taxon>
        <taxon>Burkholderiales</taxon>
        <taxon>Alcaligenaceae</taxon>
        <taxon>Achromobacter</taxon>
    </lineage>
</organism>
<gene>
    <name evidence="1" type="ORF">HMPREF0004_4644</name>
</gene>
<sequence>MKRNDQDQCWTCDGSGTISRTIWLEANGIKYGFQEKYLRRIADLPEARLFVGPENTKEARFDFTGGGVLMPCRY</sequence>
<proteinExistence type="predicted"/>
<dbReference type="AlphaFoldDB" id="D4XGP7"/>